<keyword evidence="1" id="KW-0472">Membrane</keyword>
<name>A0ABY1KQQ9_9BACI</name>
<protein>
    <recommendedName>
        <fullName evidence="4">YesK-like protein</fullName>
    </recommendedName>
</protein>
<feature type="transmembrane region" description="Helical" evidence="1">
    <location>
        <begin position="59"/>
        <end position="77"/>
    </location>
</feature>
<evidence type="ECO:0000313" key="2">
    <source>
        <dbReference type="EMBL" id="SIS66087.1"/>
    </source>
</evidence>
<keyword evidence="3" id="KW-1185">Reference proteome</keyword>
<keyword evidence="1" id="KW-0812">Transmembrane</keyword>
<evidence type="ECO:0000256" key="1">
    <source>
        <dbReference type="SAM" id="Phobius"/>
    </source>
</evidence>
<reference evidence="2 3" key="1">
    <citation type="submission" date="2017-01" db="EMBL/GenBank/DDBJ databases">
        <authorList>
            <person name="Varghese N."/>
            <person name="Submissions S."/>
        </authorList>
    </citation>
    <scope>NUCLEOTIDE SEQUENCE [LARGE SCALE GENOMIC DNA]</scope>
    <source>
        <strain evidence="2 3">DSM 22782</strain>
    </source>
</reference>
<accession>A0ABY1KQQ9</accession>
<proteinExistence type="predicted"/>
<feature type="transmembrane region" description="Helical" evidence="1">
    <location>
        <begin position="6"/>
        <end position="23"/>
    </location>
</feature>
<sequence>MLVVSLLAFIIILIAAVSVLTLKNKNYKKKKSNEVISFIFVSISSNSLGLVFFNSTWALVFYGIGFLTLLVALVVAFKMKTYTRSIKSSTQ</sequence>
<gene>
    <name evidence="2" type="ORF">SAMN05421758_103240</name>
</gene>
<feature type="transmembrane region" description="Helical" evidence="1">
    <location>
        <begin position="35"/>
        <end position="53"/>
    </location>
</feature>
<dbReference type="EMBL" id="FTOK01000003">
    <property type="protein sequence ID" value="SIS66087.1"/>
    <property type="molecule type" value="Genomic_DNA"/>
</dbReference>
<evidence type="ECO:0000313" key="3">
    <source>
        <dbReference type="Proteomes" id="UP000199777"/>
    </source>
</evidence>
<dbReference type="Proteomes" id="UP000199777">
    <property type="component" value="Unassembled WGS sequence"/>
</dbReference>
<evidence type="ECO:0008006" key="4">
    <source>
        <dbReference type="Google" id="ProtNLM"/>
    </source>
</evidence>
<keyword evidence="1" id="KW-1133">Transmembrane helix</keyword>
<organism evidence="2 3">
    <name type="scientific">Salimicrobium salexigens</name>
    <dbReference type="NCBI Taxonomy" id="908941"/>
    <lineage>
        <taxon>Bacteria</taxon>
        <taxon>Bacillati</taxon>
        <taxon>Bacillota</taxon>
        <taxon>Bacilli</taxon>
        <taxon>Bacillales</taxon>
        <taxon>Bacillaceae</taxon>
        <taxon>Salimicrobium</taxon>
    </lineage>
</organism>
<comment type="caution">
    <text evidence="2">The sequence shown here is derived from an EMBL/GenBank/DDBJ whole genome shotgun (WGS) entry which is preliminary data.</text>
</comment>